<gene>
    <name evidence="5" type="ORF">J2W84_001912</name>
</gene>
<evidence type="ECO:0000256" key="1">
    <source>
        <dbReference type="ARBA" id="ARBA00010088"/>
    </source>
</evidence>
<dbReference type="InterPro" id="IPR029058">
    <property type="entry name" value="AB_hydrolase_fold"/>
</dbReference>
<comment type="similarity">
    <text evidence="1">Belongs to the peptidase S33 family.</text>
</comment>
<dbReference type="PRINTS" id="PR00412">
    <property type="entry name" value="EPOXHYDRLASE"/>
</dbReference>
<dbReference type="RefSeq" id="WP_309982132.1">
    <property type="nucleotide sequence ID" value="NZ_JAVDTI010000002.1"/>
</dbReference>
<dbReference type="SUPFAM" id="SSF53474">
    <property type="entry name" value="alpha/beta-Hydrolases"/>
    <property type="match status" value="1"/>
</dbReference>
<evidence type="ECO:0000313" key="5">
    <source>
        <dbReference type="EMBL" id="MDR6804866.1"/>
    </source>
</evidence>
<reference evidence="5 6" key="1">
    <citation type="submission" date="2023-07" db="EMBL/GenBank/DDBJ databases">
        <title>Sorghum-associated microbial communities from plants grown in Nebraska, USA.</title>
        <authorList>
            <person name="Schachtman D."/>
        </authorList>
    </citation>
    <scope>NUCLEOTIDE SEQUENCE [LARGE SCALE GENOMIC DNA]</scope>
    <source>
        <strain evidence="5 6">BE57</strain>
    </source>
</reference>
<evidence type="ECO:0000259" key="4">
    <source>
        <dbReference type="Pfam" id="PF06441"/>
    </source>
</evidence>
<dbReference type="PANTHER" id="PTHR21661:SF35">
    <property type="entry name" value="EPOXIDE HYDROLASE"/>
    <property type="match status" value="1"/>
</dbReference>
<name>A0ABU1QUN6_9BACT</name>
<sequence length="392" mass="44030">MQPFKIQISAQEVDYLKQRLANARWTTPAIQNGWEKGVPVDYLKQAADYWQHRFDWKQQEAHLNQYPHFITEIEGQNIHYLHIRSARANAVPLMLIHGWPGSFADFTRIIEPLTNPEDPEQIAFDLVIPSIPGFGFSVPVKVQGYNMFKIATTFATLMNRLGYEKFAVHGGDMGAGIAGIMSGVAAYNLIGTHINSDFFAVAGLGMFPADDSSFTDAEKAVLERMKRYKKEGTAYLEIQATRPDTIGIALSDSPVGQLAWMVEKYKEWTDHDKDLPEDAIGMDLMLTNVSLYWFNQLGASSAAILSENMSMAFDWGGTQEASQWAPPKVPSAMACFGKKEEESLLKKLTSFMGEPDRWSFYESGCHFPAMEVPDLLVEDIRQFFAAILRSSI</sequence>
<keyword evidence="2" id="KW-0058">Aromatic hydrocarbons catabolism</keyword>
<keyword evidence="6" id="KW-1185">Reference proteome</keyword>
<evidence type="ECO:0000313" key="6">
    <source>
        <dbReference type="Proteomes" id="UP001264980"/>
    </source>
</evidence>
<dbReference type="PANTHER" id="PTHR21661">
    <property type="entry name" value="EPOXIDE HYDROLASE 1-RELATED"/>
    <property type="match status" value="1"/>
</dbReference>
<dbReference type="InterPro" id="IPR000639">
    <property type="entry name" value="Epox_hydrolase-like"/>
</dbReference>
<evidence type="ECO:0000256" key="3">
    <source>
        <dbReference type="ARBA" id="ARBA00022801"/>
    </source>
</evidence>
<dbReference type="PIRSF" id="PIRSF001112">
    <property type="entry name" value="Epoxide_hydrolase"/>
    <property type="match status" value="1"/>
</dbReference>
<evidence type="ECO:0000256" key="2">
    <source>
        <dbReference type="ARBA" id="ARBA00022797"/>
    </source>
</evidence>
<comment type="caution">
    <text evidence="5">The sequence shown here is derived from an EMBL/GenBank/DDBJ whole genome shotgun (WGS) entry which is preliminary data.</text>
</comment>
<protein>
    <submittedName>
        <fullName evidence="5">Pimeloyl-ACP methyl ester carboxylesterase</fullName>
    </submittedName>
</protein>
<proteinExistence type="inferred from homology"/>
<feature type="domain" description="Epoxide hydrolase N-terminal" evidence="4">
    <location>
        <begin position="1"/>
        <end position="106"/>
    </location>
</feature>
<dbReference type="Gene3D" id="3.40.50.1820">
    <property type="entry name" value="alpha/beta hydrolase"/>
    <property type="match status" value="1"/>
</dbReference>
<organism evidence="5 6">
    <name type="scientific">Dyadobacter fermentans</name>
    <dbReference type="NCBI Taxonomy" id="94254"/>
    <lineage>
        <taxon>Bacteria</taxon>
        <taxon>Pseudomonadati</taxon>
        <taxon>Bacteroidota</taxon>
        <taxon>Cytophagia</taxon>
        <taxon>Cytophagales</taxon>
        <taxon>Spirosomataceae</taxon>
        <taxon>Dyadobacter</taxon>
    </lineage>
</organism>
<dbReference type="Proteomes" id="UP001264980">
    <property type="component" value="Unassembled WGS sequence"/>
</dbReference>
<dbReference type="EMBL" id="JAVDTI010000002">
    <property type="protein sequence ID" value="MDR6804866.1"/>
    <property type="molecule type" value="Genomic_DNA"/>
</dbReference>
<dbReference type="InterPro" id="IPR016292">
    <property type="entry name" value="Epoxide_hydrolase"/>
</dbReference>
<dbReference type="Pfam" id="PF06441">
    <property type="entry name" value="EHN"/>
    <property type="match status" value="1"/>
</dbReference>
<dbReference type="InterPro" id="IPR010497">
    <property type="entry name" value="Epoxide_hydro_N"/>
</dbReference>
<accession>A0ABU1QUN6</accession>
<keyword evidence="3" id="KW-0378">Hydrolase</keyword>